<dbReference type="Pfam" id="PF14224">
    <property type="entry name" value="DUF4331"/>
    <property type="match status" value="2"/>
</dbReference>
<dbReference type="EMBL" id="FNVU01000025">
    <property type="protein sequence ID" value="SEG92258.1"/>
    <property type="molecule type" value="Genomic_DNA"/>
</dbReference>
<organism evidence="1 2">
    <name type="scientific">Actinacidiphila yanglinensis</name>
    <dbReference type="NCBI Taxonomy" id="310779"/>
    <lineage>
        <taxon>Bacteria</taxon>
        <taxon>Bacillati</taxon>
        <taxon>Actinomycetota</taxon>
        <taxon>Actinomycetes</taxon>
        <taxon>Kitasatosporales</taxon>
        <taxon>Streptomycetaceae</taxon>
        <taxon>Actinacidiphila</taxon>
    </lineage>
</organism>
<dbReference type="InterPro" id="IPR025566">
    <property type="entry name" value="DUF4331"/>
</dbReference>
<evidence type="ECO:0000313" key="1">
    <source>
        <dbReference type="EMBL" id="SEG92258.1"/>
    </source>
</evidence>
<evidence type="ECO:0008006" key="3">
    <source>
        <dbReference type="Google" id="ProtNLM"/>
    </source>
</evidence>
<sequence length="343" mass="37048">MSHHLDSAAARADARLNISDVYLFRGDRGTVFVMNVCSDAAGPDAPKGFRHEAHYDFNIDSTGDAVQDLAYRFSFEAAEADGGQRLELRRLEGQQAADDHADGTVLLSGPVEQELRADDGLRVWTGRAGDPFWMNPEVVEAVGQAFQHGTDVEVPPQDITQVSSLFSGQKIHSIVLEVPDAGLRPLTERPDIGVWATTTLATDAGGWHRINRCGLPMVSPIFAQFDDELAEKLNQTPPAQDEEAFGDVITERVAAVVAARGTASDPQSYGRDVARRLLPDMLPYEIGTPAVFGFDRFNGRALNDNAGEVMFSLATDSALSIGLSQDAVDSPATSYFPYVAPAI</sequence>
<protein>
    <recommendedName>
        <fullName evidence="3">DUF4331 domain-containing protein</fullName>
    </recommendedName>
</protein>
<dbReference type="OrthoDB" id="9791748at2"/>
<dbReference type="Proteomes" id="UP000236754">
    <property type="component" value="Unassembled WGS sequence"/>
</dbReference>
<evidence type="ECO:0000313" key="2">
    <source>
        <dbReference type="Proteomes" id="UP000236754"/>
    </source>
</evidence>
<reference evidence="1 2" key="1">
    <citation type="submission" date="2016-10" db="EMBL/GenBank/DDBJ databases">
        <authorList>
            <person name="de Groot N.N."/>
        </authorList>
    </citation>
    <scope>NUCLEOTIDE SEQUENCE [LARGE SCALE GENOMIC DNA]</scope>
    <source>
        <strain evidence="1 2">CGMCC 4.2023</strain>
    </source>
</reference>
<dbReference type="RefSeq" id="WP_103890299.1">
    <property type="nucleotide sequence ID" value="NZ_FNVU01000025.1"/>
</dbReference>
<accession>A0A1H6E3K4</accession>
<dbReference type="AlphaFoldDB" id="A0A1H6E3K4"/>
<name>A0A1H6E3K4_9ACTN</name>
<proteinExistence type="predicted"/>
<keyword evidence="2" id="KW-1185">Reference proteome</keyword>
<gene>
    <name evidence="1" type="ORF">SAMN05216223_125105</name>
</gene>